<evidence type="ECO:0000256" key="1">
    <source>
        <dbReference type="ARBA" id="ARBA00005964"/>
    </source>
</evidence>
<dbReference type="KEGG" id="tca:658475"/>
<dbReference type="EC" id="3.1.1.-" evidence="6"/>
<dbReference type="Gene3D" id="3.40.50.1820">
    <property type="entry name" value="alpha/beta hydrolase"/>
    <property type="match status" value="1"/>
</dbReference>
<dbReference type="AlphaFoldDB" id="D7ELD3"/>
<dbReference type="PhylomeDB" id="D7ELD3"/>
<dbReference type="ESTHER" id="trica-d7eld3">
    <property type="family name" value="Carb_B_Arthropoda"/>
</dbReference>
<keyword evidence="3 6" id="KW-0378">Hydrolase</keyword>
<dbReference type="SUPFAM" id="SSF53474">
    <property type="entry name" value="alpha/beta-Hydrolases"/>
    <property type="match status" value="1"/>
</dbReference>
<dbReference type="FunFam" id="3.40.50.1820:FF:000155">
    <property type="entry name" value="Carboxylic ester hydrolase"/>
    <property type="match status" value="1"/>
</dbReference>
<keyword evidence="6" id="KW-0732">Signal</keyword>
<dbReference type="FunCoup" id="D7ELD3">
    <property type="interactions" value="50"/>
</dbReference>
<feature type="chain" id="PRO_5005126782" description="Carboxylic ester hydrolase" evidence="6">
    <location>
        <begin position="17"/>
        <end position="557"/>
    </location>
</feature>
<comment type="similarity">
    <text evidence="1 6">Belongs to the type-B carboxylesterase/lipase family.</text>
</comment>
<keyword evidence="2" id="KW-0719">Serine esterase</keyword>
<dbReference type="Proteomes" id="UP000007266">
    <property type="component" value="Unassembled WGS sequence"/>
</dbReference>
<evidence type="ECO:0000256" key="5">
    <source>
        <dbReference type="ARBA" id="ARBA00023180"/>
    </source>
</evidence>
<evidence type="ECO:0000256" key="3">
    <source>
        <dbReference type="ARBA" id="ARBA00022801"/>
    </source>
</evidence>
<organism evidence="8 9">
    <name type="scientific">Tribolium castaneum</name>
    <name type="common">Red flour beetle</name>
    <dbReference type="NCBI Taxonomy" id="7070"/>
    <lineage>
        <taxon>Eukaryota</taxon>
        <taxon>Metazoa</taxon>
        <taxon>Ecdysozoa</taxon>
        <taxon>Arthropoda</taxon>
        <taxon>Hexapoda</taxon>
        <taxon>Insecta</taxon>
        <taxon>Pterygota</taxon>
        <taxon>Neoptera</taxon>
        <taxon>Endopterygota</taxon>
        <taxon>Coleoptera</taxon>
        <taxon>Polyphaga</taxon>
        <taxon>Cucujiformia</taxon>
        <taxon>Tenebrionidae</taxon>
        <taxon>Tenebrionidae incertae sedis</taxon>
        <taxon>Tribolium</taxon>
    </lineage>
</organism>
<sequence length="557" mass="62982">MLVLFVTLALVSAVVASEHPVVTLPNLGQVQGGTKQSLNGRTFYSFEGVPYAQAPIGENRFKEPVPLTPWKGVWEAKTIYKCMQYNQFTPPGQDYVIGDEDCLYLNIYTPKLDTKAKLDVIVYIHGGAFMFNWAGLQGPEYLLDKDVVLVTLNYRLGPLGFLSTEDQVVPGNNGMRDQIFALQFIKNHVKHFGGNPDSITIMGMSAGGASTHFHYLSPKSRGLFHRGWSMSGTTLEPWVLMEQPLAKTRKLATIVGCSTGKIDEMVTCLKTRPARQIVGAVKEYQPWLYTPFSPFGLVVDSWAADPVLPTHPYQIIKNKQVYDVPWIASYTNSEGLYPAADFYHDEYLQDLDERWNDLVPHLLDYNYTVERTKMDEVSQKIRKYYLGNKQVTKSTYMDFIPVVSDRIFVIGIQKTARWQAAVTKSPIYSYVFSYRGAHSWSEFCSGGSTENFGASHGDDTAYIYKYDVVKTATTDQDKKMIKFFVDLLTTYARTGKPKVGVEWPQVPKNLKDEFTFLKIDSPDKLSVGRGIAESTKFWDSLPIKENEKLFADVKDEL</sequence>
<dbReference type="InterPro" id="IPR002018">
    <property type="entry name" value="CarbesteraseB"/>
</dbReference>
<dbReference type="PANTHER" id="PTHR43142:SF1">
    <property type="entry name" value="CARBOXYLIC ESTER HYDROLASE"/>
    <property type="match status" value="1"/>
</dbReference>
<feature type="signal peptide" evidence="6">
    <location>
        <begin position="1"/>
        <end position="16"/>
    </location>
</feature>
<keyword evidence="4" id="KW-1015">Disulfide bond</keyword>
<reference evidence="8 9" key="1">
    <citation type="journal article" date="2008" name="Nature">
        <title>The genome of the model beetle and pest Tribolium castaneum.</title>
        <authorList>
            <consortium name="Tribolium Genome Sequencing Consortium"/>
            <person name="Richards S."/>
            <person name="Gibbs R.A."/>
            <person name="Weinstock G.M."/>
            <person name="Brown S.J."/>
            <person name="Denell R."/>
            <person name="Beeman R.W."/>
            <person name="Gibbs R."/>
            <person name="Beeman R.W."/>
            <person name="Brown S.J."/>
            <person name="Bucher G."/>
            <person name="Friedrich M."/>
            <person name="Grimmelikhuijzen C.J."/>
            <person name="Klingler M."/>
            <person name="Lorenzen M."/>
            <person name="Richards S."/>
            <person name="Roth S."/>
            <person name="Schroder R."/>
            <person name="Tautz D."/>
            <person name="Zdobnov E.M."/>
            <person name="Muzny D."/>
            <person name="Gibbs R.A."/>
            <person name="Weinstock G.M."/>
            <person name="Attaway T."/>
            <person name="Bell S."/>
            <person name="Buhay C.J."/>
            <person name="Chandrabose M.N."/>
            <person name="Chavez D."/>
            <person name="Clerk-Blankenburg K.P."/>
            <person name="Cree A."/>
            <person name="Dao M."/>
            <person name="Davis C."/>
            <person name="Chacko J."/>
            <person name="Dinh H."/>
            <person name="Dugan-Rocha S."/>
            <person name="Fowler G."/>
            <person name="Garner T.T."/>
            <person name="Garnes J."/>
            <person name="Gnirke A."/>
            <person name="Hawes A."/>
            <person name="Hernandez J."/>
            <person name="Hines S."/>
            <person name="Holder M."/>
            <person name="Hume J."/>
            <person name="Jhangiani S.N."/>
            <person name="Joshi V."/>
            <person name="Khan Z.M."/>
            <person name="Jackson L."/>
            <person name="Kovar C."/>
            <person name="Kowis A."/>
            <person name="Lee S."/>
            <person name="Lewis L.R."/>
            <person name="Margolis J."/>
            <person name="Morgan M."/>
            <person name="Nazareth L.V."/>
            <person name="Nguyen N."/>
            <person name="Okwuonu G."/>
            <person name="Parker D."/>
            <person name="Richards S."/>
            <person name="Ruiz S.J."/>
            <person name="Santibanez J."/>
            <person name="Savard J."/>
            <person name="Scherer S.E."/>
            <person name="Schneider B."/>
            <person name="Sodergren E."/>
            <person name="Tautz D."/>
            <person name="Vattahil S."/>
            <person name="Villasana D."/>
            <person name="White C.S."/>
            <person name="Wright R."/>
            <person name="Park Y."/>
            <person name="Beeman R.W."/>
            <person name="Lord J."/>
            <person name="Oppert B."/>
            <person name="Lorenzen M."/>
            <person name="Brown S."/>
            <person name="Wang L."/>
            <person name="Savard J."/>
            <person name="Tautz D."/>
            <person name="Richards S."/>
            <person name="Weinstock G."/>
            <person name="Gibbs R.A."/>
            <person name="Liu Y."/>
            <person name="Worley K."/>
            <person name="Weinstock G."/>
            <person name="Elsik C.G."/>
            <person name="Reese J.T."/>
            <person name="Elhaik E."/>
            <person name="Landan G."/>
            <person name="Graur D."/>
            <person name="Arensburger P."/>
            <person name="Atkinson P."/>
            <person name="Beeman R.W."/>
            <person name="Beidler J."/>
            <person name="Brown S.J."/>
            <person name="Demuth J.P."/>
            <person name="Drury D.W."/>
            <person name="Du Y.Z."/>
            <person name="Fujiwara H."/>
            <person name="Lorenzen M."/>
            <person name="Maselli V."/>
            <person name="Osanai M."/>
            <person name="Park Y."/>
            <person name="Robertson H.M."/>
            <person name="Tu Z."/>
            <person name="Wang J.J."/>
            <person name="Wang S."/>
            <person name="Richards S."/>
            <person name="Song H."/>
            <person name="Zhang L."/>
            <person name="Sodergren E."/>
            <person name="Werner D."/>
            <person name="Stanke M."/>
            <person name="Morgenstern B."/>
            <person name="Solovyev V."/>
            <person name="Kosarev P."/>
            <person name="Brown G."/>
            <person name="Chen H.C."/>
            <person name="Ermolaeva O."/>
            <person name="Hlavina W."/>
            <person name="Kapustin Y."/>
            <person name="Kiryutin B."/>
            <person name="Kitts P."/>
            <person name="Maglott D."/>
            <person name="Pruitt K."/>
            <person name="Sapojnikov V."/>
            <person name="Souvorov A."/>
            <person name="Mackey A.J."/>
            <person name="Waterhouse R.M."/>
            <person name="Wyder S."/>
            <person name="Zdobnov E.M."/>
            <person name="Zdobnov E.M."/>
            <person name="Wyder S."/>
            <person name="Kriventseva E.V."/>
            <person name="Kadowaki T."/>
            <person name="Bork P."/>
            <person name="Aranda M."/>
            <person name="Bao R."/>
            <person name="Beermann A."/>
            <person name="Berns N."/>
            <person name="Bolognesi R."/>
            <person name="Bonneton F."/>
            <person name="Bopp D."/>
            <person name="Brown S.J."/>
            <person name="Bucher G."/>
            <person name="Butts T."/>
            <person name="Chaumot A."/>
            <person name="Denell R.E."/>
            <person name="Ferrier D.E."/>
            <person name="Friedrich M."/>
            <person name="Gordon C.M."/>
            <person name="Jindra M."/>
            <person name="Klingler M."/>
            <person name="Lan Q."/>
            <person name="Lattorff H.M."/>
            <person name="Laudet V."/>
            <person name="von Levetsow C."/>
            <person name="Liu Z."/>
            <person name="Lutz R."/>
            <person name="Lynch J.A."/>
            <person name="da Fonseca R.N."/>
            <person name="Posnien N."/>
            <person name="Reuter R."/>
            <person name="Roth S."/>
            <person name="Savard J."/>
            <person name="Schinko J.B."/>
            <person name="Schmitt C."/>
            <person name="Schoppmeier M."/>
            <person name="Schroder R."/>
            <person name="Shippy T.D."/>
            <person name="Simonnet F."/>
            <person name="Marques-Souza H."/>
            <person name="Tautz D."/>
            <person name="Tomoyasu Y."/>
            <person name="Trauner J."/>
            <person name="Van der Zee M."/>
            <person name="Vervoort M."/>
            <person name="Wittkopp N."/>
            <person name="Wimmer E.A."/>
            <person name="Yang X."/>
            <person name="Jones A.K."/>
            <person name="Sattelle D.B."/>
            <person name="Ebert P.R."/>
            <person name="Nelson D."/>
            <person name="Scott J.G."/>
            <person name="Beeman R.W."/>
            <person name="Muthukrishnan S."/>
            <person name="Kramer K.J."/>
            <person name="Arakane Y."/>
            <person name="Beeman R.W."/>
            <person name="Zhu Q."/>
            <person name="Hogenkamp D."/>
            <person name="Dixit R."/>
            <person name="Oppert B."/>
            <person name="Jiang H."/>
            <person name="Zou Z."/>
            <person name="Marshall J."/>
            <person name="Elpidina E."/>
            <person name="Vinokurov K."/>
            <person name="Oppert C."/>
            <person name="Zou Z."/>
            <person name="Evans J."/>
            <person name="Lu Z."/>
            <person name="Zhao P."/>
            <person name="Sumathipala N."/>
            <person name="Altincicek B."/>
            <person name="Vilcinskas A."/>
            <person name="Williams M."/>
            <person name="Hultmark D."/>
            <person name="Hetru C."/>
            <person name="Jiang H."/>
            <person name="Grimmelikhuijzen C.J."/>
            <person name="Hauser F."/>
            <person name="Cazzamali G."/>
            <person name="Williamson M."/>
            <person name="Park Y."/>
            <person name="Li B."/>
            <person name="Tanaka Y."/>
            <person name="Predel R."/>
            <person name="Neupert S."/>
            <person name="Schachtner J."/>
            <person name="Verleyen P."/>
            <person name="Raible F."/>
            <person name="Bork P."/>
            <person name="Friedrich M."/>
            <person name="Walden K.K."/>
            <person name="Robertson H.M."/>
            <person name="Angeli S."/>
            <person name="Foret S."/>
            <person name="Bucher G."/>
            <person name="Schuetz S."/>
            <person name="Maleszka R."/>
            <person name="Wimmer E.A."/>
            <person name="Beeman R.W."/>
            <person name="Lorenzen M."/>
            <person name="Tomoyasu Y."/>
            <person name="Miller S.C."/>
            <person name="Grossmann D."/>
            <person name="Bucher G."/>
        </authorList>
    </citation>
    <scope>NUCLEOTIDE SEQUENCE [LARGE SCALE GENOMIC DNA]</scope>
    <source>
        <strain evidence="8 9">Georgia GA2</strain>
    </source>
</reference>
<keyword evidence="9" id="KW-1185">Reference proteome</keyword>
<dbReference type="PROSITE" id="PS00941">
    <property type="entry name" value="CARBOXYLESTERASE_B_2"/>
    <property type="match status" value="1"/>
</dbReference>
<dbReference type="CDD" id="cd00312">
    <property type="entry name" value="Esterase_lipase"/>
    <property type="match status" value="1"/>
</dbReference>
<dbReference type="Pfam" id="PF00135">
    <property type="entry name" value="COesterase"/>
    <property type="match status" value="1"/>
</dbReference>
<dbReference type="InterPro" id="IPR019826">
    <property type="entry name" value="Carboxylesterase_B_AS"/>
</dbReference>
<dbReference type="PANTHER" id="PTHR43142">
    <property type="entry name" value="CARBOXYLIC ESTER HYDROLASE"/>
    <property type="match status" value="1"/>
</dbReference>
<evidence type="ECO:0000313" key="8">
    <source>
        <dbReference type="EMBL" id="EFA11999.1"/>
    </source>
</evidence>
<dbReference type="PROSITE" id="PS00122">
    <property type="entry name" value="CARBOXYLESTERASE_B_1"/>
    <property type="match status" value="1"/>
</dbReference>
<dbReference type="OrthoDB" id="6846267at2759"/>
<feature type="domain" description="Carboxylesterase type B" evidence="7">
    <location>
        <begin position="19"/>
        <end position="524"/>
    </location>
</feature>
<name>D7ELD3_TRICA</name>
<dbReference type="InParanoid" id="D7ELD3"/>
<evidence type="ECO:0000259" key="7">
    <source>
        <dbReference type="Pfam" id="PF00135"/>
    </source>
</evidence>
<keyword evidence="5" id="KW-0325">Glycoprotein</keyword>
<gene>
    <name evidence="8" type="primary">AUGUSTUS-3.0.2_05190</name>
    <name evidence="8" type="ORF">TcasGA2_TC005190</name>
</gene>
<dbReference type="HOGENOM" id="CLU_006586_13_2_1"/>
<dbReference type="GO" id="GO:0052689">
    <property type="term" value="F:carboxylic ester hydrolase activity"/>
    <property type="evidence" value="ECO:0007669"/>
    <property type="project" value="UniProtKB-KW"/>
</dbReference>
<dbReference type="InterPro" id="IPR029058">
    <property type="entry name" value="AB_hydrolase_fold"/>
</dbReference>
<dbReference type="EMBL" id="KQ972262">
    <property type="protein sequence ID" value="EFA11999.1"/>
    <property type="molecule type" value="Genomic_DNA"/>
</dbReference>
<reference evidence="8 9" key="2">
    <citation type="journal article" date="2010" name="Nucleic Acids Res.">
        <title>BeetleBase in 2010: revisions to provide comprehensive genomic information for Tribolium castaneum.</title>
        <authorList>
            <person name="Kim H.S."/>
            <person name="Murphy T."/>
            <person name="Xia J."/>
            <person name="Caragea D."/>
            <person name="Park Y."/>
            <person name="Beeman R.W."/>
            <person name="Lorenzen M.D."/>
            <person name="Butcher S."/>
            <person name="Manak J.R."/>
            <person name="Brown S.J."/>
        </authorList>
    </citation>
    <scope>NUCLEOTIDE SEQUENCE [LARGE SCALE GENOMIC DNA]</scope>
    <source>
        <strain evidence="8 9">Georgia GA2</strain>
    </source>
</reference>
<protein>
    <recommendedName>
        <fullName evidence="6">Carboxylic ester hydrolase</fullName>
        <ecNumber evidence="6">3.1.1.-</ecNumber>
    </recommendedName>
</protein>
<evidence type="ECO:0000313" key="9">
    <source>
        <dbReference type="Proteomes" id="UP000007266"/>
    </source>
</evidence>
<evidence type="ECO:0000256" key="2">
    <source>
        <dbReference type="ARBA" id="ARBA00022487"/>
    </source>
</evidence>
<proteinExistence type="inferred from homology"/>
<dbReference type="eggNOG" id="KOG1516">
    <property type="taxonomic scope" value="Eukaryota"/>
</dbReference>
<dbReference type="OMA" id="NGHENFM"/>
<evidence type="ECO:0000256" key="4">
    <source>
        <dbReference type="ARBA" id="ARBA00023157"/>
    </source>
</evidence>
<evidence type="ECO:0000256" key="6">
    <source>
        <dbReference type="RuleBase" id="RU361235"/>
    </source>
</evidence>
<dbReference type="STRING" id="7070.D7ELD3"/>
<accession>D7ELD3</accession>
<dbReference type="InterPro" id="IPR019819">
    <property type="entry name" value="Carboxylesterase_B_CS"/>
</dbReference>